<evidence type="ECO:0000313" key="4">
    <source>
        <dbReference type="Proteomes" id="UP000011087"/>
    </source>
</evidence>
<reference evidence="2 4" key="1">
    <citation type="journal article" date="2012" name="Nature">
        <title>Algal genomes reveal evolutionary mosaicism and the fate of nucleomorphs.</title>
        <authorList>
            <consortium name="DOE Joint Genome Institute"/>
            <person name="Curtis B.A."/>
            <person name="Tanifuji G."/>
            <person name="Burki F."/>
            <person name="Gruber A."/>
            <person name="Irimia M."/>
            <person name="Maruyama S."/>
            <person name="Arias M.C."/>
            <person name="Ball S.G."/>
            <person name="Gile G.H."/>
            <person name="Hirakawa Y."/>
            <person name="Hopkins J.F."/>
            <person name="Kuo A."/>
            <person name="Rensing S.A."/>
            <person name="Schmutz J."/>
            <person name="Symeonidi A."/>
            <person name="Elias M."/>
            <person name="Eveleigh R.J."/>
            <person name="Herman E.K."/>
            <person name="Klute M.J."/>
            <person name="Nakayama T."/>
            <person name="Obornik M."/>
            <person name="Reyes-Prieto A."/>
            <person name="Armbrust E.V."/>
            <person name="Aves S.J."/>
            <person name="Beiko R.G."/>
            <person name="Coutinho P."/>
            <person name="Dacks J.B."/>
            <person name="Durnford D.G."/>
            <person name="Fast N.M."/>
            <person name="Green B.R."/>
            <person name="Grisdale C.J."/>
            <person name="Hempel F."/>
            <person name="Henrissat B."/>
            <person name="Hoppner M.P."/>
            <person name="Ishida K."/>
            <person name="Kim E."/>
            <person name="Koreny L."/>
            <person name="Kroth P.G."/>
            <person name="Liu Y."/>
            <person name="Malik S.B."/>
            <person name="Maier U.G."/>
            <person name="McRose D."/>
            <person name="Mock T."/>
            <person name="Neilson J.A."/>
            <person name="Onodera N.T."/>
            <person name="Poole A.M."/>
            <person name="Pritham E.J."/>
            <person name="Richards T.A."/>
            <person name="Rocap G."/>
            <person name="Roy S.W."/>
            <person name="Sarai C."/>
            <person name="Schaack S."/>
            <person name="Shirato S."/>
            <person name="Slamovits C.H."/>
            <person name="Spencer D.F."/>
            <person name="Suzuki S."/>
            <person name="Worden A.Z."/>
            <person name="Zauner S."/>
            <person name="Barry K."/>
            <person name="Bell C."/>
            <person name="Bharti A.K."/>
            <person name="Crow J.A."/>
            <person name="Grimwood J."/>
            <person name="Kramer R."/>
            <person name="Lindquist E."/>
            <person name="Lucas S."/>
            <person name="Salamov A."/>
            <person name="McFadden G.I."/>
            <person name="Lane C.E."/>
            <person name="Keeling P.J."/>
            <person name="Gray M.W."/>
            <person name="Grigoriev I.V."/>
            <person name="Archibald J.M."/>
        </authorList>
    </citation>
    <scope>NUCLEOTIDE SEQUENCE</scope>
    <source>
        <strain evidence="2 4">CCMP2712</strain>
    </source>
</reference>
<keyword evidence="1" id="KW-0732">Signal</keyword>
<dbReference type="RefSeq" id="XP_005832757.1">
    <property type="nucleotide sequence ID" value="XM_005832700.1"/>
</dbReference>
<dbReference type="EMBL" id="JH992997">
    <property type="protein sequence ID" value="EKX45777.1"/>
    <property type="molecule type" value="Genomic_DNA"/>
</dbReference>
<dbReference type="PaxDb" id="55529-EKX45777"/>
<evidence type="ECO:0000313" key="3">
    <source>
        <dbReference type="EnsemblProtists" id="EKX45777"/>
    </source>
</evidence>
<dbReference type="KEGG" id="gtt:GUITHDRAFT_108230"/>
<dbReference type="GeneID" id="17302412"/>
<evidence type="ECO:0000256" key="1">
    <source>
        <dbReference type="SAM" id="SignalP"/>
    </source>
</evidence>
<dbReference type="EnsemblProtists" id="EKX45777">
    <property type="protein sequence ID" value="EKX45777"/>
    <property type="gene ID" value="GUITHDRAFT_108230"/>
</dbReference>
<feature type="chain" id="PRO_5008771117" evidence="1">
    <location>
        <begin position="27"/>
        <end position="392"/>
    </location>
</feature>
<keyword evidence="4" id="KW-1185">Reference proteome</keyword>
<organism evidence="2">
    <name type="scientific">Guillardia theta (strain CCMP2712)</name>
    <name type="common">Cryptophyte</name>
    <dbReference type="NCBI Taxonomy" id="905079"/>
    <lineage>
        <taxon>Eukaryota</taxon>
        <taxon>Cryptophyceae</taxon>
        <taxon>Pyrenomonadales</taxon>
        <taxon>Geminigeraceae</taxon>
        <taxon>Guillardia</taxon>
    </lineage>
</organism>
<dbReference type="HOGENOM" id="CLU_704849_0_0_1"/>
<name>L1JBX4_GUITC</name>
<reference evidence="4" key="2">
    <citation type="submission" date="2012-11" db="EMBL/GenBank/DDBJ databases">
        <authorList>
            <person name="Kuo A."/>
            <person name="Curtis B.A."/>
            <person name="Tanifuji G."/>
            <person name="Burki F."/>
            <person name="Gruber A."/>
            <person name="Irimia M."/>
            <person name="Maruyama S."/>
            <person name="Arias M.C."/>
            <person name="Ball S.G."/>
            <person name="Gile G.H."/>
            <person name="Hirakawa Y."/>
            <person name="Hopkins J.F."/>
            <person name="Rensing S.A."/>
            <person name="Schmutz J."/>
            <person name="Symeonidi A."/>
            <person name="Elias M."/>
            <person name="Eveleigh R.J."/>
            <person name="Herman E.K."/>
            <person name="Klute M.J."/>
            <person name="Nakayama T."/>
            <person name="Obornik M."/>
            <person name="Reyes-Prieto A."/>
            <person name="Armbrust E.V."/>
            <person name="Aves S.J."/>
            <person name="Beiko R.G."/>
            <person name="Coutinho P."/>
            <person name="Dacks J.B."/>
            <person name="Durnford D.G."/>
            <person name="Fast N.M."/>
            <person name="Green B.R."/>
            <person name="Grisdale C."/>
            <person name="Hempe F."/>
            <person name="Henrissat B."/>
            <person name="Hoppner M.P."/>
            <person name="Ishida K.-I."/>
            <person name="Kim E."/>
            <person name="Koreny L."/>
            <person name="Kroth P.G."/>
            <person name="Liu Y."/>
            <person name="Malik S.-B."/>
            <person name="Maier U.G."/>
            <person name="McRose D."/>
            <person name="Mock T."/>
            <person name="Neilson J.A."/>
            <person name="Onodera N.T."/>
            <person name="Poole A.M."/>
            <person name="Pritham E.J."/>
            <person name="Richards T.A."/>
            <person name="Rocap G."/>
            <person name="Roy S.W."/>
            <person name="Sarai C."/>
            <person name="Schaack S."/>
            <person name="Shirato S."/>
            <person name="Slamovits C.H."/>
            <person name="Spencer D.F."/>
            <person name="Suzuki S."/>
            <person name="Worden A.Z."/>
            <person name="Zauner S."/>
            <person name="Barry K."/>
            <person name="Bell C."/>
            <person name="Bharti A.K."/>
            <person name="Crow J.A."/>
            <person name="Grimwood J."/>
            <person name="Kramer R."/>
            <person name="Lindquist E."/>
            <person name="Lucas S."/>
            <person name="Salamov A."/>
            <person name="McFadden G.I."/>
            <person name="Lane C.E."/>
            <person name="Keeling P.J."/>
            <person name="Gray M.W."/>
            <person name="Grigoriev I.V."/>
            <person name="Archibald J.M."/>
        </authorList>
    </citation>
    <scope>NUCLEOTIDE SEQUENCE</scope>
    <source>
        <strain evidence="4">CCMP2712</strain>
    </source>
</reference>
<dbReference type="Proteomes" id="UP000011087">
    <property type="component" value="Unassembled WGS sequence"/>
</dbReference>
<proteinExistence type="predicted"/>
<accession>L1JBX4</accession>
<sequence length="392" mass="44980">MVQISSAQRVLFLIAVSLVLIVSCRANCFDYKLKHFSQAELRKKSNIELRHLANKRHISQAEDPAVSAISALHMSELEEECTRATYIPRNKLQFAEITLLVDIDKAAIFGNDGNDLGLAFQWMGNSRESMKELYHRLLNPLLMQTYGFLSRQAKSVRVVIYSMRSSFFLYESAFRETVIPLRWDLSWHDGAQIYLPPKCLTGKMILDTYSSPVALLDEEKHDLESAFDRLLITREVIREALMLTYVPTMVLSAKKKSVFHTAKHLGANLDSTFLWDDNPSLSNDPRVFSISPYSAMTEESKSVLTTFLEEHLPLESLEPSLIEYMLGADEQDRVIARNAETGKLEFRIPTFDPEMFNPRLRLPEKFVNRYTIGDMQNVLHNYLHTATSFEPE</sequence>
<evidence type="ECO:0000313" key="2">
    <source>
        <dbReference type="EMBL" id="EKX45777.1"/>
    </source>
</evidence>
<reference evidence="3" key="3">
    <citation type="submission" date="2016-03" db="UniProtKB">
        <authorList>
            <consortium name="EnsemblProtists"/>
        </authorList>
    </citation>
    <scope>IDENTIFICATION</scope>
</reference>
<protein>
    <submittedName>
        <fullName evidence="2 3">Uncharacterized protein</fullName>
    </submittedName>
</protein>
<feature type="signal peptide" evidence="1">
    <location>
        <begin position="1"/>
        <end position="26"/>
    </location>
</feature>
<dbReference type="AlphaFoldDB" id="L1JBX4"/>
<gene>
    <name evidence="2" type="ORF">GUITHDRAFT_108230</name>
</gene>